<feature type="transmembrane region" description="Helical" evidence="1">
    <location>
        <begin position="12"/>
        <end position="35"/>
    </location>
</feature>
<keyword evidence="1" id="KW-1133">Transmembrane helix</keyword>
<dbReference type="Proteomes" id="UP001595190">
    <property type="component" value="Unassembled WGS sequence"/>
</dbReference>
<proteinExistence type="predicted"/>
<protein>
    <submittedName>
        <fullName evidence="2">Uncharacterized protein</fullName>
    </submittedName>
</protein>
<comment type="caution">
    <text evidence="2">The sequence shown here is derived from an EMBL/GenBank/DDBJ whole genome shotgun (WGS) entry which is preliminary data.</text>
</comment>
<evidence type="ECO:0000313" key="3">
    <source>
        <dbReference type="Proteomes" id="UP001595190"/>
    </source>
</evidence>
<dbReference type="RefSeq" id="WP_394314189.1">
    <property type="nucleotide sequence ID" value="NZ_JBHGPK010000018.1"/>
</dbReference>
<dbReference type="EMBL" id="JBHGPK010000018">
    <property type="protein sequence ID" value="MFC2253391.1"/>
    <property type="molecule type" value="Genomic_DNA"/>
</dbReference>
<name>A0ABV6ZMI7_9HYPH</name>
<evidence type="ECO:0000313" key="2">
    <source>
        <dbReference type="EMBL" id="MFC2253391.1"/>
    </source>
</evidence>
<evidence type="ECO:0000256" key="1">
    <source>
        <dbReference type="SAM" id="Phobius"/>
    </source>
</evidence>
<sequence>MSGVAVWGEFTMRAILSLLIIVYLIGVGVQLAPVVQGQWSSGSASDFASSIARALPDALTWPAKVYRGLTDKA</sequence>
<gene>
    <name evidence="2" type="ORF">ACETRX_27370</name>
</gene>
<organism evidence="2 3">
    <name type="scientific">Labrys neptuniae</name>
    <dbReference type="NCBI Taxonomy" id="376174"/>
    <lineage>
        <taxon>Bacteria</taxon>
        <taxon>Pseudomonadati</taxon>
        <taxon>Pseudomonadota</taxon>
        <taxon>Alphaproteobacteria</taxon>
        <taxon>Hyphomicrobiales</taxon>
        <taxon>Xanthobacteraceae</taxon>
        <taxon>Labrys</taxon>
    </lineage>
</organism>
<keyword evidence="1" id="KW-0472">Membrane</keyword>
<accession>A0ABV6ZMI7</accession>
<keyword evidence="1" id="KW-0812">Transmembrane</keyword>
<reference evidence="2 3" key="1">
    <citation type="submission" date="2024-09" db="EMBL/GenBank/DDBJ databases">
        <title>Description of Labrys sedimenti sp. nov., isolated from a diclofenac-degrading enrichment culture, and genome-based reclassification of Labrys portucalensis as a later heterotypic synonym of Labrys neptuniae.</title>
        <authorList>
            <person name="Tancsics A."/>
            <person name="Csepanyi A."/>
        </authorList>
    </citation>
    <scope>NUCLEOTIDE SEQUENCE [LARGE SCALE GENOMIC DNA]</scope>
    <source>
        <strain evidence="2 3">LMG 23412</strain>
    </source>
</reference>